<proteinExistence type="predicted"/>
<keyword evidence="2" id="KW-1185">Reference proteome</keyword>
<gene>
    <name evidence="1" type="ORF">PR048_010255</name>
</gene>
<reference evidence="1 2" key="1">
    <citation type="submission" date="2023-02" db="EMBL/GenBank/DDBJ databases">
        <title>LHISI_Scaffold_Assembly.</title>
        <authorList>
            <person name="Stuart O.P."/>
            <person name="Cleave R."/>
            <person name="Magrath M.J.L."/>
            <person name="Mikheyev A.S."/>
        </authorList>
    </citation>
    <scope>NUCLEOTIDE SEQUENCE [LARGE SCALE GENOMIC DNA]</scope>
    <source>
        <strain evidence="1">Daus_M_001</strain>
        <tissue evidence="1">Leg muscle</tissue>
    </source>
</reference>
<dbReference type="EMBL" id="JARBHB010000003">
    <property type="protein sequence ID" value="KAJ8890746.1"/>
    <property type="molecule type" value="Genomic_DNA"/>
</dbReference>
<dbReference type="Proteomes" id="UP001159363">
    <property type="component" value="Chromosome 3"/>
</dbReference>
<evidence type="ECO:0000313" key="1">
    <source>
        <dbReference type="EMBL" id="KAJ8890746.1"/>
    </source>
</evidence>
<organism evidence="1 2">
    <name type="scientific">Dryococelus australis</name>
    <dbReference type="NCBI Taxonomy" id="614101"/>
    <lineage>
        <taxon>Eukaryota</taxon>
        <taxon>Metazoa</taxon>
        <taxon>Ecdysozoa</taxon>
        <taxon>Arthropoda</taxon>
        <taxon>Hexapoda</taxon>
        <taxon>Insecta</taxon>
        <taxon>Pterygota</taxon>
        <taxon>Neoptera</taxon>
        <taxon>Polyneoptera</taxon>
        <taxon>Phasmatodea</taxon>
        <taxon>Verophasmatodea</taxon>
        <taxon>Anareolatae</taxon>
        <taxon>Phasmatidae</taxon>
        <taxon>Eurycanthinae</taxon>
        <taxon>Dryococelus</taxon>
    </lineage>
</organism>
<name>A0ABQ9I291_9NEOP</name>
<evidence type="ECO:0000313" key="2">
    <source>
        <dbReference type="Proteomes" id="UP001159363"/>
    </source>
</evidence>
<comment type="caution">
    <text evidence="1">The sequence shown here is derived from an EMBL/GenBank/DDBJ whole genome shotgun (WGS) entry which is preliminary data.</text>
</comment>
<accession>A0ABQ9I291</accession>
<protein>
    <submittedName>
        <fullName evidence="1">Uncharacterized protein</fullName>
    </submittedName>
</protein>
<sequence>MTVNSTVHRSSNLWSSTDMFCNIPINFCYFKSTASDNTSHAHKCKYSEDDLSLVRQHIDSFPREGSHYGRTKSSREYLSSDLNVSCLFRAFKILYPDSHVEPGLTHFRFVTALQILSVEMNQSQLPLSKICTVSMDIQQVMSTYNFCVYIGDNNESFKCIRHGGIASQGGNEISSCFVNVMSSEIMTTTNIWQYGVTTAVAKSRTT</sequence>